<feature type="region of interest" description="Disordered" evidence="1">
    <location>
        <begin position="1006"/>
        <end position="1101"/>
    </location>
</feature>
<feature type="compositionally biased region" description="Low complexity" evidence="1">
    <location>
        <begin position="1023"/>
        <end position="1044"/>
    </location>
</feature>
<evidence type="ECO:0000313" key="4">
    <source>
        <dbReference type="Proteomes" id="UP001140453"/>
    </source>
</evidence>
<dbReference type="OrthoDB" id="10042665at2759"/>
<feature type="region of interest" description="Disordered" evidence="1">
    <location>
        <begin position="98"/>
        <end position="122"/>
    </location>
</feature>
<dbReference type="Pfam" id="PF23232">
    <property type="entry name" value="AAA_lid_13"/>
    <property type="match status" value="1"/>
</dbReference>
<name>A0A9W8YMY6_9PEZI</name>
<dbReference type="InterPro" id="IPR027417">
    <property type="entry name" value="P-loop_NTPase"/>
</dbReference>
<feature type="compositionally biased region" description="Polar residues" evidence="1">
    <location>
        <begin position="1006"/>
        <end position="1016"/>
    </location>
</feature>
<evidence type="ECO:0000259" key="2">
    <source>
        <dbReference type="SMART" id="SM00382"/>
    </source>
</evidence>
<feature type="compositionally biased region" description="Low complexity" evidence="1">
    <location>
        <begin position="111"/>
        <end position="122"/>
    </location>
</feature>
<dbReference type="SMART" id="SM00382">
    <property type="entry name" value="AAA"/>
    <property type="match status" value="1"/>
</dbReference>
<dbReference type="Gene3D" id="3.40.50.300">
    <property type="entry name" value="P-loop containing nucleotide triphosphate hydrolases"/>
    <property type="match status" value="1"/>
</dbReference>
<reference evidence="3" key="1">
    <citation type="submission" date="2022-10" db="EMBL/GenBank/DDBJ databases">
        <title>Tapping the CABI collections for fungal endophytes: first genome assemblies for Collariella, Neodidymelliopsis, Ascochyta clinopodiicola, Didymella pomorum, Didymosphaeria variabile, Neocosmospora piperis and Neocucurbitaria cava.</title>
        <authorList>
            <person name="Hill R."/>
        </authorList>
    </citation>
    <scope>NUCLEOTIDE SEQUENCE</scope>
    <source>
        <strain evidence="3">IMI 355082</strain>
    </source>
</reference>
<accession>A0A9W8YMY6</accession>
<dbReference type="InterPro" id="IPR056599">
    <property type="entry name" value="AAA_lid_fung"/>
</dbReference>
<keyword evidence="4" id="KW-1185">Reference proteome</keyword>
<dbReference type="InterPro" id="IPR003593">
    <property type="entry name" value="AAA+_ATPase"/>
</dbReference>
<dbReference type="Proteomes" id="UP001140453">
    <property type="component" value="Unassembled WGS sequence"/>
</dbReference>
<feature type="region of interest" description="Disordered" evidence="1">
    <location>
        <begin position="186"/>
        <end position="213"/>
    </location>
</feature>
<dbReference type="CDD" id="cd19481">
    <property type="entry name" value="RecA-like_protease"/>
    <property type="match status" value="1"/>
</dbReference>
<dbReference type="InterPro" id="IPR054289">
    <property type="entry name" value="DUF7025"/>
</dbReference>
<dbReference type="AlphaFoldDB" id="A0A9W8YMY6"/>
<dbReference type="Pfam" id="PF22942">
    <property type="entry name" value="DUF7025"/>
    <property type="match status" value="1"/>
</dbReference>
<feature type="region of interest" description="Disordered" evidence="1">
    <location>
        <begin position="1"/>
        <end position="43"/>
    </location>
</feature>
<dbReference type="SUPFAM" id="SSF52540">
    <property type="entry name" value="P-loop containing nucleoside triphosphate hydrolases"/>
    <property type="match status" value="1"/>
</dbReference>
<evidence type="ECO:0000256" key="1">
    <source>
        <dbReference type="SAM" id="MobiDB-lite"/>
    </source>
</evidence>
<feature type="domain" description="AAA+ ATPase" evidence="2">
    <location>
        <begin position="701"/>
        <end position="828"/>
    </location>
</feature>
<proteinExistence type="predicted"/>
<organism evidence="3 4">
    <name type="scientific">Gnomoniopsis smithogilvyi</name>
    <dbReference type="NCBI Taxonomy" id="1191159"/>
    <lineage>
        <taxon>Eukaryota</taxon>
        <taxon>Fungi</taxon>
        <taxon>Dikarya</taxon>
        <taxon>Ascomycota</taxon>
        <taxon>Pezizomycotina</taxon>
        <taxon>Sordariomycetes</taxon>
        <taxon>Sordariomycetidae</taxon>
        <taxon>Diaporthales</taxon>
        <taxon>Gnomoniaceae</taxon>
        <taxon>Gnomoniopsis</taxon>
    </lineage>
</organism>
<dbReference type="GO" id="GO:0005524">
    <property type="term" value="F:ATP binding"/>
    <property type="evidence" value="ECO:0007669"/>
    <property type="project" value="InterPro"/>
</dbReference>
<comment type="caution">
    <text evidence="3">The sequence shown here is derived from an EMBL/GenBank/DDBJ whole genome shotgun (WGS) entry which is preliminary data.</text>
</comment>
<dbReference type="Pfam" id="PF00004">
    <property type="entry name" value="AAA"/>
    <property type="match status" value="1"/>
</dbReference>
<feature type="region of interest" description="Disordered" evidence="1">
    <location>
        <begin position="287"/>
        <end position="312"/>
    </location>
</feature>
<evidence type="ECO:0000313" key="3">
    <source>
        <dbReference type="EMBL" id="KAJ4386437.1"/>
    </source>
</evidence>
<dbReference type="InterPro" id="IPR003959">
    <property type="entry name" value="ATPase_AAA_core"/>
</dbReference>
<dbReference type="PANTHER" id="PTHR46411">
    <property type="entry name" value="FAMILY ATPASE, PUTATIVE-RELATED"/>
    <property type="match status" value="1"/>
</dbReference>
<dbReference type="PANTHER" id="PTHR46411:SF3">
    <property type="entry name" value="AAA+ ATPASE DOMAIN-CONTAINING PROTEIN"/>
    <property type="match status" value="1"/>
</dbReference>
<sequence>MADPDPESHLQQALPPHEANETDQDVPGTVIPGTGDPLSNMPSDHISDLVAGVPVGGHQESDVLENTSREHQDRQLFRQTLSEMNEGIREIVTTLKTFHNRTRSPSPPVASPTRSRASSSSTINDKVRYLRTSLDVIAKVRDCNWRQFMNQYPQDGPKCAMDVLVYEPDLAAAIKRESARRKLKLEQESGHANGTPIALKSPANADSETLEKVPEPQGRIHRVRIHSVAINLLLRLVVQKDLDRWDQDTKTFQRPFRCFISFQSRMREEFHKLKTYVHAQNPMSQESASATIKDLTGSAPQDSSSKPHTRLSRRMRTEDLDMAYIARLPGAVDQIQCYLDFVENRIIPVFNGFNELHPNTSHSVRYEDLWYLFRAGDLLYAPEKNAAHSQKQEIATAQTIWKIYDIILPGDKIDDENDEDLVSDRFSVQCYYVDYDGVEFCPISKTFHLPEFDGERKVTSLPLYPLRFAANSAQILKNAQSTGQNFVNNIMNPSRYGSYSGWTVIHNPLGEPVLDAQLPHGENTKAEHINSEVIVDTHWKPRTIIDIARSDKVSMRFDRQNHEFLVWKSEDLTERSFYSEEVICDGMRYYDRANYFKQDKYLCPKEGDDDRRPTPKGEDLALLPRRIVGYALWERKFVQLDVSLLHPVTINDKDNPFDKLQIPTIQKNLIQSIISSHFVRNDLENSGIALGSQDIIRGKGKGVLILLHGVPGVGKTATAEAVAQKWGKPLFPITCGDLGFTAESVESSLNAIFRLAHLWDCVLLLDEADVFITQRTKSDLQRNALVSVFLRMMEYYNGILFLTTNRPGVIDEAVKSRVHVSLRYEALSLEQTVAIFEQNINQLRSIEQKRAAALNVPVMDIFDDQILEFAHHHWHNHDDDIGRWNGRQIRNAFSTAAALAHFEVQGKAGRAVQLRAEHFRQVQDASLVYEQYRASILNKTDGEIAKQHEARNDMFDERTFSLSGPQTHAQRGSEPFKKYVQPGMGTPSTPNRGQQHFRHNVQPQVSPVPFTFNQQSPKPPAPTAGGYAQHAGGYGSAQSAQTGGYHPAQQANYAPPDPELYGQSQQGGYPPRQSVEHLMPRAEPQASPSPNGIYPAQSVNTHVGLPYDHQVDAAKTRSSMYYGDGLRDQTPS</sequence>
<protein>
    <recommendedName>
        <fullName evidence="2">AAA+ ATPase domain-containing protein</fullName>
    </recommendedName>
</protein>
<dbReference type="EMBL" id="JAPEVB010000006">
    <property type="protein sequence ID" value="KAJ4386437.1"/>
    <property type="molecule type" value="Genomic_DNA"/>
</dbReference>
<gene>
    <name evidence="3" type="ORF">N0V93_009333</name>
</gene>
<dbReference type="GO" id="GO:0016887">
    <property type="term" value="F:ATP hydrolysis activity"/>
    <property type="evidence" value="ECO:0007669"/>
    <property type="project" value="InterPro"/>
</dbReference>